<dbReference type="Pfam" id="PF12867">
    <property type="entry name" value="DinB_2"/>
    <property type="match status" value="1"/>
</dbReference>
<dbReference type="RefSeq" id="WP_317489237.1">
    <property type="nucleotide sequence ID" value="NZ_CP136051.1"/>
</dbReference>
<evidence type="ECO:0000313" key="3">
    <source>
        <dbReference type="Proteomes" id="UP001302349"/>
    </source>
</evidence>
<keyword evidence="3" id="KW-1185">Reference proteome</keyword>
<protein>
    <submittedName>
        <fullName evidence="2">DinB family protein</fullName>
    </submittedName>
</protein>
<dbReference type="SUPFAM" id="SSF109854">
    <property type="entry name" value="DinB/YfiT-like putative metalloenzymes"/>
    <property type="match status" value="1"/>
</dbReference>
<evidence type="ECO:0000313" key="2">
    <source>
        <dbReference type="EMBL" id="WOK06520.1"/>
    </source>
</evidence>
<sequence>METVVKDLMELFERDLDRLQTELELTPDAILWETAGQINNSPGNLFLHLAGNLQHFIGAVIGKTSFIRDREGEFGKKGLPKSELASELQATRKAVLETLAKMTSEQLHSNYPIEVFGKPMTTQNFLIHLSGHLNYHYGQINYFRRIVAS</sequence>
<dbReference type="InterPro" id="IPR034660">
    <property type="entry name" value="DinB/YfiT-like"/>
</dbReference>
<proteinExistence type="predicted"/>
<reference evidence="2 3" key="1">
    <citation type="journal article" date="2023" name="Microbiol. Resour. Announc.">
        <title>Complete Genome Sequence of Imperialibacter roseus strain P4T.</title>
        <authorList>
            <person name="Tizabi D.R."/>
            <person name="Bachvaroff T."/>
            <person name="Hill R.T."/>
        </authorList>
    </citation>
    <scope>NUCLEOTIDE SEQUENCE [LARGE SCALE GENOMIC DNA]</scope>
    <source>
        <strain evidence="2 3">P4T</strain>
    </source>
</reference>
<gene>
    <name evidence="2" type="ORF">RT717_25945</name>
</gene>
<dbReference type="Gene3D" id="1.20.120.450">
    <property type="entry name" value="dinb family like domain"/>
    <property type="match status" value="1"/>
</dbReference>
<dbReference type="Proteomes" id="UP001302349">
    <property type="component" value="Chromosome"/>
</dbReference>
<dbReference type="InterPro" id="IPR024775">
    <property type="entry name" value="DinB-like"/>
</dbReference>
<organism evidence="2 3">
    <name type="scientific">Imperialibacter roseus</name>
    <dbReference type="NCBI Taxonomy" id="1324217"/>
    <lineage>
        <taxon>Bacteria</taxon>
        <taxon>Pseudomonadati</taxon>
        <taxon>Bacteroidota</taxon>
        <taxon>Cytophagia</taxon>
        <taxon>Cytophagales</taxon>
        <taxon>Flammeovirgaceae</taxon>
        <taxon>Imperialibacter</taxon>
    </lineage>
</organism>
<dbReference type="EMBL" id="CP136051">
    <property type="protein sequence ID" value="WOK06520.1"/>
    <property type="molecule type" value="Genomic_DNA"/>
</dbReference>
<feature type="domain" description="DinB-like" evidence="1">
    <location>
        <begin position="12"/>
        <end position="140"/>
    </location>
</feature>
<name>A0ABZ0IRB7_9BACT</name>
<accession>A0ABZ0IRB7</accession>
<evidence type="ECO:0000259" key="1">
    <source>
        <dbReference type="Pfam" id="PF12867"/>
    </source>
</evidence>